<evidence type="ECO:0000313" key="2">
    <source>
        <dbReference type="Proteomes" id="UP000245535"/>
    </source>
</evidence>
<name>A0A315Z8X2_SEDFL</name>
<reference evidence="1 2" key="1">
    <citation type="submission" date="2018-03" db="EMBL/GenBank/DDBJ databases">
        <title>Genomic Encyclopedia of Archaeal and Bacterial Type Strains, Phase II (KMG-II): from individual species to whole genera.</title>
        <authorList>
            <person name="Goeker M."/>
        </authorList>
    </citation>
    <scope>NUCLEOTIDE SEQUENCE [LARGE SCALE GENOMIC DNA]</scope>
    <source>
        <strain evidence="1 2">DSM 28229</strain>
    </source>
</reference>
<comment type="caution">
    <text evidence="1">The sequence shown here is derived from an EMBL/GenBank/DDBJ whole genome shotgun (WGS) entry which is preliminary data.</text>
</comment>
<evidence type="ECO:0000313" key="1">
    <source>
        <dbReference type="EMBL" id="PWJ42026.1"/>
    </source>
</evidence>
<keyword evidence="2" id="KW-1185">Reference proteome</keyword>
<accession>A0A315Z8X2</accession>
<dbReference type="RefSeq" id="WP_109618604.1">
    <property type="nucleotide sequence ID" value="NZ_QGDO01000003.1"/>
</dbReference>
<dbReference type="OrthoDB" id="976903at2"/>
<organism evidence="1 2">
    <name type="scientific">Sediminitomix flava</name>
    <dbReference type="NCBI Taxonomy" id="379075"/>
    <lineage>
        <taxon>Bacteria</taxon>
        <taxon>Pseudomonadati</taxon>
        <taxon>Bacteroidota</taxon>
        <taxon>Cytophagia</taxon>
        <taxon>Cytophagales</taxon>
        <taxon>Flammeovirgaceae</taxon>
        <taxon>Sediminitomix</taxon>
    </lineage>
</organism>
<dbReference type="Proteomes" id="UP000245535">
    <property type="component" value="Unassembled WGS sequence"/>
</dbReference>
<sequence length="365" mass="42023">MRLFGFLILFLFCHIIYGQEKTIDQLPFQSVEIYEGTEYDHSIFLEMDFGKSIVLNPKDAALIETSQIDSIHLVYTDYPVGLDLSDLNTSRLNALSFLFPNILNDASVKWDLIAQTKGRTRATASTLFHGFNIFYTPKKTLSTEEQIKRKKYVDKRFDKVTDQFLSMKLSEDSSSYTVLERMSSEWESVAIVSDWTGSMYDYTLQVLKWQIDQHQDEKIKGYVFFNDGDYKYDYEKVIGETGGIYTLKSSKIIEVIEKMAEVKERGDGGDIPENDIEALIVAQEEFPDVEELVLIADNRSPMRDLSLLSQLNRPIRIVLSRIPENTDIKAEINPEYLKLAIETKGSIHTKTIDLVSFEEMNMLLK</sequence>
<dbReference type="EMBL" id="QGDO01000003">
    <property type="protein sequence ID" value="PWJ42026.1"/>
    <property type="molecule type" value="Genomic_DNA"/>
</dbReference>
<gene>
    <name evidence="1" type="ORF">BC781_103276</name>
</gene>
<proteinExistence type="predicted"/>
<dbReference type="AlphaFoldDB" id="A0A315Z8X2"/>
<protein>
    <submittedName>
        <fullName evidence="1">Uncharacterized protein</fullName>
    </submittedName>
</protein>